<feature type="compositionally biased region" description="Basic and acidic residues" evidence="1">
    <location>
        <begin position="70"/>
        <end position="79"/>
    </location>
</feature>
<dbReference type="AlphaFoldDB" id="A0A097SPQ8"/>
<feature type="compositionally biased region" description="Basic and acidic residues" evidence="1">
    <location>
        <begin position="41"/>
        <end position="50"/>
    </location>
</feature>
<feature type="region of interest" description="Disordered" evidence="1">
    <location>
        <begin position="70"/>
        <end position="116"/>
    </location>
</feature>
<organism evidence="2">
    <name type="scientific">Rhodococcus sp. NS1</name>
    <dbReference type="NCBI Taxonomy" id="402236"/>
    <lineage>
        <taxon>Bacteria</taxon>
        <taxon>Bacillati</taxon>
        <taxon>Actinomycetota</taxon>
        <taxon>Actinomycetes</taxon>
        <taxon>Mycobacteriales</taxon>
        <taxon>Nocardiaceae</taxon>
        <taxon>Rhodococcus</taxon>
    </lineage>
</organism>
<feature type="region of interest" description="Disordered" evidence="1">
    <location>
        <begin position="1"/>
        <end position="58"/>
    </location>
</feature>
<reference evidence="2" key="1">
    <citation type="submission" date="2014-03" db="EMBL/GenBank/DDBJ databases">
        <authorList>
            <person name="Zhang G."/>
            <person name="Zhu L."/>
            <person name="Fang P."/>
        </authorList>
    </citation>
    <scope>NUCLEOTIDE SEQUENCE</scope>
    <source>
        <strain evidence="2">NS1</strain>
        <plasmid evidence="2">pNSL1</plasmid>
    </source>
</reference>
<name>A0A097SPQ8_9NOCA</name>
<dbReference type="EMBL" id="KJ605395">
    <property type="protein sequence ID" value="AIU93515.1"/>
    <property type="molecule type" value="Genomic_DNA"/>
</dbReference>
<evidence type="ECO:0000256" key="1">
    <source>
        <dbReference type="SAM" id="MobiDB-lite"/>
    </source>
</evidence>
<keyword evidence="2" id="KW-0614">Plasmid</keyword>
<gene>
    <name evidence="2" type="ORF">LRS1606.81</name>
</gene>
<evidence type="ECO:0000313" key="2">
    <source>
        <dbReference type="EMBL" id="AIU93515.1"/>
    </source>
</evidence>
<feature type="compositionally biased region" description="Basic and acidic residues" evidence="1">
    <location>
        <begin position="88"/>
        <end position="106"/>
    </location>
</feature>
<accession>A0A097SPQ8</accession>
<geneLocation type="plasmid" evidence="2">
    <name>pNSL1</name>
</geneLocation>
<sequence>MPPGSGSRNCGCAPSPSVARWESRDRGVSERVVAACGLAARSDRPHDQRTSRRTRPATCTVCRRVTSLSLRREREHGNDDPASSGLHGVDENDPRSDADEGAERSRGGGPDLGRWCEGILVDSSGEQRPDPAASRGWATGSGIVEVARSRSPPGGGDRLCRGVTGDHRFLEPTPPHVPPGGICVSGHCRRGGSASPAPCAGCAVPRRRFSLVKTTREKIIRFSFSLFTLCTINSGTDFFGLSSRCGAVPP</sequence>
<proteinExistence type="predicted"/>
<protein>
    <submittedName>
        <fullName evidence="2">Uncharacterized protein</fullName>
    </submittedName>
</protein>